<organism evidence="2 3">
    <name type="scientific">Cupriavidus nantongensis</name>
    <dbReference type="NCBI Taxonomy" id="1796606"/>
    <lineage>
        <taxon>Bacteria</taxon>
        <taxon>Pseudomonadati</taxon>
        <taxon>Pseudomonadota</taxon>
        <taxon>Betaproteobacteria</taxon>
        <taxon>Burkholderiales</taxon>
        <taxon>Burkholderiaceae</taxon>
        <taxon>Cupriavidus</taxon>
    </lineage>
</organism>
<dbReference type="AlphaFoldDB" id="A0A142JVD4"/>
<sequence length="168" mass="19127">MATPLDDDTQDAIARFFALINLGDSAQTSAQMAMFEDALLDAEDDDTEGPELLWVIREVIDWQSGFFVDWKDAQSFIGCLTQLCERMDLELDWGTDDPEDEAFLESTSVPELMELAHNQLRVAGYTLWNWDTGGDAYAGWITRSEDDEEMLDLAEILRFEVRPADQPY</sequence>
<dbReference type="RefSeq" id="WP_062803833.1">
    <property type="nucleotide sequence ID" value="NZ_CP014845.1"/>
</dbReference>
<feature type="domain" description="DUF6630" evidence="1">
    <location>
        <begin position="13"/>
        <end position="163"/>
    </location>
</feature>
<dbReference type="STRING" id="1796606.A2G96_30430"/>
<name>A0A142JVD4_9BURK</name>
<dbReference type="EMBL" id="CP014845">
    <property type="protein sequence ID" value="AMR82046.1"/>
    <property type="molecule type" value="Genomic_DNA"/>
</dbReference>
<dbReference type="Proteomes" id="UP000075238">
    <property type="component" value="Chromosome 2"/>
</dbReference>
<accession>A0A142JVD4</accession>
<evidence type="ECO:0000259" key="1">
    <source>
        <dbReference type="Pfam" id="PF20335"/>
    </source>
</evidence>
<gene>
    <name evidence="2" type="ORF">A2G96_30430</name>
</gene>
<dbReference type="Pfam" id="PF20335">
    <property type="entry name" value="DUF6630"/>
    <property type="match status" value="1"/>
</dbReference>
<proteinExistence type="predicted"/>
<evidence type="ECO:0000313" key="3">
    <source>
        <dbReference type="Proteomes" id="UP000075238"/>
    </source>
</evidence>
<dbReference type="KEGG" id="cnan:A2G96_30430"/>
<protein>
    <recommendedName>
        <fullName evidence="1">DUF6630 domain-containing protein</fullName>
    </recommendedName>
</protein>
<evidence type="ECO:0000313" key="2">
    <source>
        <dbReference type="EMBL" id="AMR82046.1"/>
    </source>
</evidence>
<dbReference type="InterPro" id="IPR046582">
    <property type="entry name" value="DUF6630"/>
</dbReference>
<dbReference type="OrthoDB" id="8969087at2"/>
<reference evidence="2 3" key="1">
    <citation type="submission" date="2016-03" db="EMBL/GenBank/DDBJ databases">
        <title>Complete genome sequence of a novel chlorpyrifos degrading bacterium, Cupriavidus nantongensis sp. X1.</title>
        <authorList>
            <person name="Fang L."/>
        </authorList>
    </citation>
    <scope>NUCLEOTIDE SEQUENCE [LARGE SCALE GENOMIC DNA]</scope>
    <source>
        <strain evidence="2 3">X1</strain>
    </source>
</reference>
<keyword evidence="3" id="KW-1185">Reference proteome</keyword>